<organism evidence="2 3">
    <name type="scientific">Kwoniella heveanensis BCC8398</name>
    <dbReference type="NCBI Taxonomy" id="1296120"/>
    <lineage>
        <taxon>Eukaryota</taxon>
        <taxon>Fungi</taxon>
        <taxon>Dikarya</taxon>
        <taxon>Basidiomycota</taxon>
        <taxon>Agaricomycotina</taxon>
        <taxon>Tremellomycetes</taxon>
        <taxon>Tremellales</taxon>
        <taxon>Cryptococcaceae</taxon>
        <taxon>Kwoniella</taxon>
    </lineage>
</organism>
<keyword evidence="3" id="KW-1185">Reference proteome</keyword>
<protein>
    <submittedName>
        <fullName evidence="2">Uncharacterized protein</fullName>
    </submittedName>
</protein>
<feature type="region of interest" description="Disordered" evidence="1">
    <location>
        <begin position="1"/>
        <end position="42"/>
    </location>
</feature>
<evidence type="ECO:0000313" key="2">
    <source>
        <dbReference type="EMBL" id="OCF31813.1"/>
    </source>
</evidence>
<sequence>MSDFQHQCGPFADRLEPPVYPSRSSVTSTNPDDGDFDFDFSPAHSNSTLPLTPWGDHHLGTSPSSLFVDGSNSAGSTHNTHTAIGTSTDYALTPVGEEDGFALYRSSSYNEASLPGLTVTDSYGQTRFSSQHDPLFYPYETATRTGPSQANHSTEPPGCAGSQGAEYVHATTGGLSVYRKRKRSDCALGAGAAGLDGSTNMSYGPHSEWDPPVMPQSSDAISIHGARAKSSGAARTTPASVCGIDLAVHVSPREPLPGDEAFGFSPPNFDWGEAEKLVERYERDRSSRRGQVDSSSFPA</sequence>
<feature type="compositionally biased region" description="Polar residues" evidence="1">
    <location>
        <begin position="22"/>
        <end position="31"/>
    </location>
</feature>
<reference evidence="3" key="2">
    <citation type="submission" date="2013-12" db="EMBL/GenBank/DDBJ databases">
        <title>Evolution of pathogenesis and genome organization in the Tremellales.</title>
        <authorList>
            <person name="Cuomo C."/>
            <person name="Litvintseva A."/>
            <person name="Heitman J."/>
            <person name="Chen Y."/>
            <person name="Sun S."/>
            <person name="Springer D."/>
            <person name="Dromer F."/>
            <person name="Young S."/>
            <person name="Zeng Q."/>
            <person name="Chapman S."/>
            <person name="Gujja S."/>
            <person name="Saif S."/>
            <person name="Birren B."/>
        </authorList>
    </citation>
    <scope>NUCLEOTIDE SEQUENCE [LARGE SCALE GENOMIC DNA]</scope>
    <source>
        <strain evidence="3">BCC8398</strain>
    </source>
</reference>
<proteinExistence type="predicted"/>
<reference evidence="2 3" key="1">
    <citation type="submission" date="2013-07" db="EMBL/GenBank/DDBJ databases">
        <title>The Genome Sequence of Cryptococcus heveanensis BCC8398.</title>
        <authorList>
            <consortium name="The Broad Institute Genome Sequencing Platform"/>
            <person name="Cuomo C."/>
            <person name="Litvintseva A."/>
            <person name="Chen Y."/>
            <person name="Heitman J."/>
            <person name="Sun S."/>
            <person name="Springer D."/>
            <person name="Dromer F."/>
            <person name="Young S.K."/>
            <person name="Zeng Q."/>
            <person name="Gargeya S."/>
            <person name="Fitzgerald M."/>
            <person name="Abouelleil A."/>
            <person name="Alvarado L."/>
            <person name="Berlin A.M."/>
            <person name="Chapman S.B."/>
            <person name="Dewar J."/>
            <person name="Goldberg J."/>
            <person name="Griggs A."/>
            <person name="Gujja S."/>
            <person name="Hansen M."/>
            <person name="Howarth C."/>
            <person name="Imamovic A."/>
            <person name="Larimer J."/>
            <person name="McCowan C."/>
            <person name="Murphy C."/>
            <person name="Pearson M."/>
            <person name="Priest M."/>
            <person name="Roberts A."/>
            <person name="Saif S."/>
            <person name="Shea T."/>
            <person name="Sykes S."/>
            <person name="Wortman J."/>
            <person name="Nusbaum C."/>
            <person name="Birren B."/>
        </authorList>
    </citation>
    <scope>NUCLEOTIDE SEQUENCE [LARGE SCALE GENOMIC DNA]</scope>
    <source>
        <strain evidence="2 3">BCC8398</strain>
    </source>
</reference>
<dbReference type="AlphaFoldDB" id="A0A1B9GLG0"/>
<dbReference type="Proteomes" id="UP000092666">
    <property type="component" value="Unassembled WGS sequence"/>
</dbReference>
<evidence type="ECO:0000313" key="3">
    <source>
        <dbReference type="Proteomes" id="UP000092666"/>
    </source>
</evidence>
<dbReference type="EMBL" id="KV700131">
    <property type="protein sequence ID" value="OCF31813.1"/>
    <property type="molecule type" value="Genomic_DNA"/>
</dbReference>
<gene>
    <name evidence="2" type="ORF">I316_06620</name>
</gene>
<accession>A0A1B9GLG0</accession>
<evidence type="ECO:0000256" key="1">
    <source>
        <dbReference type="SAM" id="MobiDB-lite"/>
    </source>
</evidence>
<name>A0A1B9GLG0_9TREE</name>